<dbReference type="EMBL" id="CM041547">
    <property type="protein sequence ID" value="KAI3360034.1"/>
    <property type="molecule type" value="Genomic_DNA"/>
</dbReference>
<protein>
    <submittedName>
        <fullName evidence="1">Uncharacterized protein</fullName>
    </submittedName>
</protein>
<evidence type="ECO:0000313" key="2">
    <source>
        <dbReference type="Proteomes" id="UP000831701"/>
    </source>
</evidence>
<dbReference type="Proteomes" id="UP000831701">
    <property type="component" value="Chromosome 17"/>
</dbReference>
<sequence length="1648" mass="184494">MKWFGSMSLSSKRNKRRSRRSSSCSSSTGGNSALLSLTLLVAVTLIADPASAQKQRTGSTSEKVPVLNIAVILGRTRYISDRDIRALWSKEDPIDVNVVTLLVNETDPKSIITHMCDLMSGTKIHGVVFGDGTDQEAIAQILDFISSQTLIPILGIHGGSSMIMADKIFTNPHVKYEEKLASSDYVFGAVRSFVSAVIFCRTTLRRSPFELLLDLNKKSTMLGGTRVRGRRDDRTSRSALGVRGRTAVSQRNGFHNWVFELVVTPEDVKSTFFQFGASIQQEALLMLNIMEEYDWHIFSIVTSKFPGYQEFINILKTTVDNSFVGWDLQNIIILDAVEEDSRSQIMLKKVQSPVVLLYCSKDEAVYILEEARSLGLTGFGYIWIVPSLTTGNPEITPDEFPPGMISVSYDDWDYPLEARVRDGLGIITSAAAAMLEEYGDIPEAKTSCYGQMEKTTKLPPSALHKYMMNVTWDGRDLSFTEDGYQEYPKLVVIVLNKDREWEKMGKLDNRSLTLKYPVWPRFNSFGDAELDDNHLSIVTLEEKPFVIVEDVERLTGTCMRNSVPCRKHIKDNTTEAGGTYIKKCCKGFCIDILKKIAKYVKFTYDLYLVTNGKHGKKINNVWNGMVGEVVYKKAVMAVGSLTINEERSEVIDFSVPFVETGISVMVSRSNGTVSPSAFLEPFSASVWVMMFVMLLLVTAMAVFMFEYISPLGFNRNLAQGRDPHGPSFTMGKAVWLLWGLVFNNSVPVQNPKGTTSKFIVSVWAFFAVIFLASYTANLAAFMIQEEFVDQVTGLSDNKFQNPYAYSPPFRFGTVPNGSTERNIRKNYPAMHQYMVKYHQTGVVDALVSLKTGKLDAFIYDAAVLNYMAGRDEGCKLVTIGSGYIFATTGYGIALQKGSYWKRQVDLAILAIIGDGEMEELEAQWLTGICHNEKNEVMSSQLDVDNMAGVFYMLATAMGLSLITFVSEHLFYWRLRYCFTGVCTGKPGLLFSISRGIWSCIHGVHIDMKKKTDLDFSPQDKMLKLIKSAKQMTNMSNLSGSRMNSPKREFMHSAGPMIMDMMAEKGNFIYADNRSYAPKDMIYGDTGDLQSYLANRHKDHLNNYIFQGGQHPLTLNDANPNTVEVAVSADAVQTNAKPPRTLWKKSVDTLRSVPPGPPPMPDMLMPDPRMSMKTQRYLPEDTAHSDISDCSSRAASYKDPENNKHLKPKDNLKKRSVTSKYPRDCSEVELSYLKTKQVSGGTNQTGRGGGGGGEKIYTIDSDRELSLHSDPIHYRESRGLAADDLDYPEIYSDHSDNYRKCEQPIIHLNSSPLHHTDSDLLPDPTYSKHYSLKDKNLSPHESIDRYKQTHCRSCLSKVTASYPPGGPYTPAASASASATRSPYNRCEACLHTANLYDITEDQLLSDPLVSPTMHHQQQQQPDEMFGLYWPQTDGPHVQKRNRLRLSRQHSFDNIMLEKPKDVDLGRPARSVSLKEKDRFLDSTSDSHYANLFGMRPYSGRLFGTGSKSMLFNHNLEESKRSKSLYPAHGSENPFLSHSLRDDTSSRLVHGRSSSDIYKQLAVASPAAVLGAAPIKTRNDANNLRSSVKSTTSYCSRDGRIANDMYNKEHVMPYSANKTSAYPAPRGVLNSAQFSNRRVYKKIPSLESDV</sequence>
<keyword evidence="2" id="KW-1185">Reference proteome</keyword>
<evidence type="ECO:0000313" key="1">
    <source>
        <dbReference type="EMBL" id="KAI3360034.1"/>
    </source>
</evidence>
<organism evidence="1 2">
    <name type="scientific">Scortum barcoo</name>
    <name type="common">barcoo grunter</name>
    <dbReference type="NCBI Taxonomy" id="214431"/>
    <lineage>
        <taxon>Eukaryota</taxon>
        <taxon>Metazoa</taxon>
        <taxon>Chordata</taxon>
        <taxon>Craniata</taxon>
        <taxon>Vertebrata</taxon>
        <taxon>Euteleostomi</taxon>
        <taxon>Actinopterygii</taxon>
        <taxon>Neopterygii</taxon>
        <taxon>Teleostei</taxon>
        <taxon>Neoteleostei</taxon>
        <taxon>Acanthomorphata</taxon>
        <taxon>Eupercaria</taxon>
        <taxon>Centrarchiformes</taxon>
        <taxon>Terapontoidei</taxon>
        <taxon>Terapontidae</taxon>
        <taxon>Scortum</taxon>
    </lineage>
</organism>
<comment type="caution">
    <text evidence="1">The sequence shown here is derived from an EMBL/GenBank/DDBJ whole genome shotgun (WGS) entry which is preliminary data.</text>
</comment>
<proteinExistence type="predicted"/>
<gene>
    <name evidence="1" type="ORF">L3Q82_014366</name>
</gene>
<name>A0ACB8VWV2_9TELE</name>
<accession>A0ACB8VWV2</accession>
<reference evidence="1" key="1">
    <citation type="submission" date="2022-04" db="EMBL/GenBank/DDBJ databases">
        <title>Jade perch genome.</title>
        <authorList>
            <person name="Chao B."/>
        </authorList>
    </citation>
    <scope>NUCLEOTIDE SEQUENCE</scope>
    <source>
        <strain evidence="1">CB-2022</strain>
    </source>
</reference>